<dbReference type="RefSeq" id="WP_221468346.1">
    <property type="nucleotide sequence ID" value="NZ_JACHIW010000002.1"/>
</dbReference>
<dbReference type="EMBL" id="JACHIW010000002">
    <property type="protein sequence ID" value="MBB5159156.1"/>
    <property type="molecule type" value="Genomic_DNA"/>
</dbReference>
<evidence type="ECO:0000313" key="2">
    <source>
        <dbReference type="Proteomes" id="UP000584374"/>
    </source>
</evidence>
<protein>
    <submittedName>
        <fullName evidence="1">Uncharacterized protein</fullName>
    </submittedName>
</protein>
<dbReference type="Proteomes" id="UP000584374">
    <property type="component" value="Unassembled WGS sequence"/>
</dbReference>
<comment type="caution">
    <text evidence="1">The sequence shown here is derived from an EMBL/GenBank/DDBJ whole genome shotgun (WGS) entry which is preliminary data.</text>
</comment>
<name>A0A840QFE9_9PSEU</name>
<accession>A0A840QFE9</accession>
<keyword evidence="2" id="KW-1185">Reference proteome</keyword>
<proteinExistence type="predicted"/>
<evidence type="ECO:0000313" key="1">
    <source>
        <dbReference type="EMBL" id="MBB5159156.1"/>
    </source>
</evidence>
<organism evidence="1 2">
    <name type="scientific">Saccharopolyspora phatthalungensis</name>
    <dbReference type="NCBI Taxonomy" id="664693"/>
    <lineage>
        <taxon>Bacteria</taxon>
        <taxon>Bacillati</taxon>
        <taxon>Actinomycetota</taxon>
        <taxon>Actinomycetes</taxon>
        <taxon>Pseudonocardiales</taxon>
        <taxon>Pseudonocardiaceae</taxon>
        <taxon>Saccharopolyspora</taxon>
    </lineage>
</organism>
<dbReference type="AlphaFoldDB" id="A0A840QFE9"/>
<reference evidence="1 2" key="1">
    <citation type="submission" date="2020-08" db="EMBL/GenBank/DDBJ databases">
        <title>Sequencing the genomes of 1000 actinobacteria strains.</title>
        <authorList>
            <person name="Klenk H.-P."/>
        </authorList>
    </citation>
    <scope>NUCLEOTIDE SEQUENCE [LARGE SCALE GENOMIC DNA]</scope>
    <source>
        <strain evidence="1 2">DSM 45584</strain>
    </source>
</reference>
<gene>
    <name evidence="1" type="ORF">BJ970_006755</name>
</gene>
<sequence>MCGFVPMQGAGARKGRTVVLGDGVNLWLTEPDQHVDEGLEGVFAQERYEASSGVIVSSGRRSPDLDLWLASHLPGFAALIAQQSAIDSGLVEPSWAYGTPAFVHGTSLAYQGRLRQVAEAAYEHVAYGHGADGAAAAEEMAAQIRAWDRAGRPAPVLCVVPGDTPDAELPEGRVVNKRHSRIIFTWTQK</sequence>